<feature type="region of interest" description="Disordered" evidence="1">
    <location>
        <begin position="160"/>
        <end position="182"/>
    </location>
</feature>
<organism evidence="2 3">
    <name type="scientific">Amycolatopsis mediterranei (strain U-32)</name>
    <dbReference type="NCBI Taxonomy" id="749927"/>
    <lineage>
        <taxon>Bacteria</taxon>
        <taxon>Bacillati</taxon>
        <taxon>Actinomycetota</taxon>
        <taxon>Actinomycetes</taxon>
        <taxon>Pseudonocardiales</taxon>
        <taxon>Pseudonocardiaceae</taxon>
        <taxon>Amycolatopsis</taxon>
    </lineage>
</organism>
<name>A0A0H3DJJ3_AMYMU</name>
<protein>
    <submittedName>
        <fullName evidence="2">Uncharacterized protein</fullName>
    </submittedName>
</protein>
<sequence>MAGPPVVVFGRRLLTGERFVLGGVWVGGCLGRGASVRRVFVAGRAFRGALLGRRVFGWAFVPGELFACVVLAGRALVRSLGAGLLDRPLVHRLLRGLGRRDRAVLSRLLERSLRPRLFQRAVHRPRRLERSSRRQVLLRRPEPRRRNLCRRPQPRIVRRHRRPSTRRRRHRRPPTGMLPGALRTPRLVRIPGRPLPTHRRTLPTLRRHPPRILRRHPTLRRLPICPAPTMRRPHPRRLPTMRRLRTRQPRLRTVRRPRAGRNPLPPKRRLTTALKRLPPMRRLAAWLPRLRSVRWLAAGLGGLSVVRRPAGRLARLRPVRQLAAWVIRLPIVRWLAGQWRAVHRLWTEVRCLAPMRRLAARLTTVERLPARLRAVRALASRPIPALRHGRLTALQHPAWVLRGDASGLVASDLRRRRALTRAARTPRTAGVRQAAARWRCESARRWRLLG</sequence>
<proteinExistence type="predicted"/>
<evidence type="ECO:0000313" key="3">
    <source>
        <dbReference type="Proteomes" id="UP000000328"/>
    </source>
</evidence>
<dbReference type="AlphaFoldDB" id="A0A0H3DJJ3"/>
<evidence type="ECO:0000256" key="1">
    <source>
        <dbReference type="SAM" id="MobiDB-lite"/>
    </source>
</evidence>
<gene>
    <name evidence="2" type="ordered locus">AMED_9337</name>
</gene>
<feature type="compositionally biased region" description="Basic residues" evidence="1">
    <location>
        <begin position="160"/>
        <end position="173"/>
    </location>
</feature>
<accession>A0A0H3DJJ3</accession>
<dbReference type="Proteomes" id="UP000000328">
    <property type="component" value="Chromosome"/>
</dbReference>
<evidence type="ECO:0000313" key="2">
    <source>
        <dbReference type="EMBL" id="ADJ51025.1"/>
    </source>
</evidence>
<reference evidence="2 3" key="1">
    <citation type="journal article" date="2010" name="Cell Res.">
        <title>Complete genome sequence of the rifamycin SV-producing Amycolatopsis mediterranei U32 revealed its genetic characteristics in phylogeny and metabolism.</title>
        <authorList>
            <person name="Zhao W."/>
            <person name="Zhong Y."/>
            <person name="Yuan H."/>
            <person name="Wang J."/>
            <person name="Zheng H."/>
            <person name="Wang Y."/>
            <person name="Cen X."/>
            <person name="Xu F."/>
            <person name="Bai J."/>
            <person name="Han X."/>
            <person name="Lu G."/>
            <person name="Zhu Y."/>
            <person name="Shao Z."/>
            <person name="Yan H."/>
            <person name="Li C."/>
            <person name="Peng N."/>
            <person name="Zhang Z."/>
            <person name="Zhang Y."/>
            <person name="Lin W."/>
            <person name="Fan Y."/>
            <person name="Qin Z."/>
            <person name="Hu Y."/>
            <person name="Zhu B."/>
            <person name="Wang S."/>
            <person name="Ding X."/>
            <person name="Zhao G.P."/>
        </authorList>
    </citation>
    <scope>NUCLEOTIDE SEQUENCE [LARGE SCALE GENOMIC DNA]</scope>
    <source>
        <strain evidence="3">U-32</strain>
    </source>
</reference>
<dbReference type="HOGENOM" id="CLU_607856_0_0_11"/>
<dbReference type="KEGG" id="amd:AMED_9337"/>
<dbReference type="EMBL" id="CP002000">
    <property type="protein sequence ID" value="ADJ51025.1"/>
    <property type="molecule type" value="Genomic_DNA"/>
</dbReference>